<keyword evidence="3" id="KW-1185">Reference proteome</keyword>
<dbReference type="InterPro" id="IPR054004">
    <property type="entry name" value="Tsi3"/>
</dbReference>
<evidence type="ECO:0000313" key="3">
    <source>
        <dbReference type="Proteomes" id="UP001164459"/>
    </source>
</evidence>
<protein>
    <recommendedName>
        <fullName evidence="1">Type six secretion immunity 3 domain-containing protein</fullName>
    </recommendedName>
</protein>
<dbReference type="Pfam" id="PF22211">
    <property type="entry name" value="Tsi3"/>
    <property type="match status" value="1"/>
</dbReference>
<gene>
    <name evidence="2" type="ORF">O0S08_09775</name>
</gene>
<feature type="domain" description="Type six secretion immunity 3" evidence="1">
    <location>
        <begin position="47"/>
        <end position="147"/>
    </location>
</feature>
<dbReference type="PROSITE" id="PS51257">
    <property type="entry name" value="PROKAR_LIPOPROTEIN"/>
    <property type="match status" value="1"/>
</dbReference>
<accession>A0ABY7HAX3</accession>
<organism evidence="2 3">
    <name type="scientific">Nannocystis punicea</name>
    <dbReference type="NCBI Taxonomy" id="2995304"/>
    <lineage>
        <taxon>Bacteria</taxon>
        <taxon>Pseudomonadati</taxon>
        <taxon>Myxococcota</taxon>
        <taxon>Polyangia</taxon>
        <taxon>Nannocystales</taxon>
        <taxon>Nannocystaceae</taxon>
        <taxon>Nannocystis</taxon>
    </lineage>
</organism>
<reference evidence="2" key="1">
    <citation type="submission" date="2022-11" db="EMBL/GenBank/DDBJ databases">
        <title>Minimal conservation of predation-associated metabolite biosynthetic gene clusters underscores biosynthetic potential of Myxococcota including descriptions for ten novel species: Archangium lansinium sp. nov., Myxococcus landrumus sp. nov., Nannocystis bai.</title>
        <authorList>
            <person name="Ahearne A."/>
            <person name="Stevens C."/>
            <person name="Dowd S."/>
        </authorList>
    </citation>
    <scope>NUCLEOTIDE SEQUENCE</scope>
    <source>
        <strain evidence="2">Fl3</strain>
    </source>
</reference>
<evidence type="ECO:0000259" key="1">
    <source>
        <dbReference type="Pfam" id="PF22211"/>
    </source>
</evidence>
<evidence type="ECO:0000313" key="2">
    <source>
        <dbReference type="EMBL" id="WAS96435.1"/>
    </source>
</evidence>
<proteinExistence type="predicted"/>
<name>A0ABY7HAX3_9BACT</name>
<sequence length="153" mass="17049">MPSSRRPRRLCLLTLAWLVAGGCTSQQRPDSPRKTLDIPALRLRAFVPEDAVVSEKSDGTHITLGPMARYAKEMQIAPAGESADLRFDRRDGALHYRIDIDEDSGMGGPYYTLLGRVEVAGRRIDVNCQEQSEDSTDLGWCLDIVRTFEASPR</sequence>
<dbReference type="RefSeq" id="WP_269038782.1">
    <property type="nucleotide sequence ID" value="NZ_CP114040.1"/>
</dbReference>
<dbReference type="Proteomes" id="UP001164459">
    <property type="component" value="Chromosome"/>
</dbReference>
<dbReference type="EMBL" id="CP114040">
    <property type="protein sequence ID" value="WAS96435.1"/>
    <property type="molecule type" value="Genomic_DNA"/>
</dbReference>